<feature type="transmembrane region" description="Helical" evidence="1">
    <location>
        <begin position="122"/>
        <end position="141"/>
    </location>
</feature>
<dbReference type="Pfam" id="PF05425">
    <property type="entry name" value="CopD"/>
    <property type="match status" value="1"/>
</dbReference>
<reference evidence="3" key="1">
    <citation type="submission" date="2019-09" db="EMBL/GenBank/DDBJ databases">
        <title>Genomic analysis of Haloferax sp. CBA1149.</title>
        <authorList>
            <person name="Roh S.W."/>
        </authorList>
    </citation>
    <scope>NUCLEOTIDE SEQUENCE</scope>
    <source>
        <strain evidence="3">CBA1149</strain>
    </source>
</reference>
<feature type="domain" description="Copper resistance protein D" evidence="2">
    <location>
        <begin position="42"/>
        <end position="140"/>
    </location>
</feature>
<protein>
    <recommendedName>
        <fullName evidence="2">Copper resistance protein D domain-containing protein</fullName>
    </recommendedName>
</protein>
<keyword evidence="1" id="KW-0812">Transmembrane</keyword>
<evidence type="ECO:0000313" key="3">
    <source>
        <dbReference type="EMBL" id="KAB1188488.1"/>
    </source>
</evidence>
<sequence>MSSLSALLVRFVHVGGMALLLGGALFVWNALRTAGFGYDSVQLASQYEWVFWGTMGAMLVTGVGNLGELGAPGPATRWGTVLTIKLGVVTVLVVGSFVRTVVVLTARRSGVRGVDETWFRRFYGATSGILVLVVALAEVLAHG</sequence>
<gene>
    <name evidence="3" type="ORF">Hfx1149_10765</name>
</gene>
<dbReference type="GO" id="GO:0016020">
    <property type="term" value="C:membrane"/>
    <property type="evidence" value="ECO:0007669"/>
    <property type="project" value="InterPro"/>
</dbReference>
<accession>A0A643JYW5</accession>
<comment type="caution">
    <text evidence="3">The sequence shown here is derived from an EMBL/GenBank/DDBJ whole genome shotgun (WGS) entry which is preliminary data.</text>
</comment>
<keyword evidence="1" id="KW-1133">Transmembrane helix</keyword>
<feature type="transmembrane region" description="Helical" evidence="1">
    <location>
        <begin position="7"/>
        <end position="29"/>
    </location>
</feature>
<dbReference type="RefSeq" id="WP_151138270.1">
    <property type="nucleotide sequence ID" value="NZ_VZUS01000001.1"/>
</dbReference>
<feature type="transmembrane region" description="Helical" evidence="1">
    <location>
        <begin position="49"/>
        <end position="66"/>
    </location>
</feature>
<evidence type="ECO:0000256" key="1">
    <source>
        <dbReference type="SAM" id="Phobius"/>
    </source>
</evidence>
<name>A0A643JYW5_9EURY</name>
<feature type="transmembrane region" description="Helical" evidence="1">
    <location>
        <begin position="78"/>
        <end position="102"/>
    </location>
</feature>
<dbReference type="InterPro" id="IPR008457">
    <property type="entry name" value="Cu-R_CopD_dom"/>
</dbReference>
<keyword evidence="1" id="KW-0472">Membrane</keyword>
<evidence type="ECO:0000259" key="2">
    <source>
        <dbReference type="Pfam" id="PF05425"/>
    </source>
</evidence>
<dbReference type="AlphaFoldDB" id="A0A643JYW5"/>
<dbReference type="EMBL" id="VZUS01000001">
    <property type="protein sequence ID" value="KAB1188488.1"/>
    <property type="molecule type" value="Genomic_DNA"/>
</dbReference>
<proteinExistence type="predicted"/>
<organism evidence="3">
    <name type="scientific">Haloferax sp. CBA1149</name>
    <dbReference type="NCBI Taxonomy" id="2650753"/>
    <lineage>
        <taxon>Archaea</taxon>
        <taxon>Methanobacteriati</taxon>
        <taxon>Methanobacteriota</taxon>
        <taxon>Stenosarchaea group</taxon>
        <taxon>Halobacteria</taxon>
        <taxon>Halobacteriales</taxon>
        <taxon>Haloferacaceae</taxon>
        <taxon>Haloferax</taxon>
    </lineage>
</organism>